<dbReference type="Proteomes" id="UP000465221">
    <property type="component" value="Unassembled WGS sequence"/>
</dbReference>
<dbReference type="PROSITE" id="PS00463">
    <property type="entry name" value="ZN2_CY6_FUNGAL_1"/>
    <property type="match status" value="1"/>
</dbReference>
<evidence type="ECO:0000256" key="2">
    <source>
        <dbReference type="ARBA" id="ARBA00022833"/>
    </source>
</evidence>
<dbReference type="PROSITE" id="PS50157">
    <property type="entry name" value="ZINC_FINGER_C2H2_2"/>
    <property type="match status" value="2"/>
</dbReference>
<dbReference type="InterPro" id="IPR013087">
    <property type="entry name" value="Znf_C2H2_type"/>
</dbReference>
<dbReference type="Gene3D" id="3.30.160.60">
    <property type="entry name" value="Classic Zinc Finger"/>
    <property type="match status" value="2"/>
</dbReference>
<dbReference type="AlphaFoldDB" id="A0A8H3P350"/>
<dbReference type="Pfam" id="PF04082">
    <property type="entry name" value="Fungal_trans"/>
    <property type="match status" value="1"/>
</dbReference>
<organism evidence="10 11">
    <name type="scientific">Aspergillus udagawae</name>
    <dbReference type="NCBI Taxonomy" id="91492"/>
    <lineage>
        <taxon>Eukaryota</taxon>
        <taxon>Fungi</taxon>
        <taxon>Dikarya</taxon>
        <taxon>Ascomycota</taxon>
        <taxon>Pezizomycotina</taxon>
        <taxon>Eurotiomycetes</taxon>
        <taxon>Eurotiomycetidae</taxon>
        <taxon>Eurotiales</taxon>
        <taxon>Aspergillaceae</taxon>
        <taxon>Aspergillus</taxon>
        <taxon>Aspergillus subgen. Fumigati</taxon>
    </lineage>
</organism>
<keyword evidence="5" id="KW-0804">Transcription</keyword>
<dbReference type="PANTHER" id="PTHR47660">
    <property type="entry name" value="TRANSCRIPTION FACTOR WITH C2H2 AND ZN(2)-CYS(6) DNA BINDING DOMAIN (EUROFUNG)-RELATED-RELATED"/>
    <property type="match status" value="1"/>
</dbReference>
<evidence type="ECO:0000256" key="6">
    <source>
        <dbReference type="ARBA" id="ARBA00023242"/>
    </source>
</evidence>
<keyword evidence="3" id="KW-0805">Transcription regulation</keyword>
<dbReference type="PROSITE" id="PS50048">
    <property type="entry name" value="ZN2_CY6_FUNGAL_2"/>
    <property type="match status" value="1"/>
</dbReference>
<accession>A0A8H3P350</accession>
<feature type="domain" description="Zn(2)-C6 fungal-type" evidence="8">
    <location>
        <begin position="78"/>
        <end position="107"/>
    </location>
</feature>
<dbReference type="PANTHER" id="PTHR47660:SF7">
    <property type="entry name" value="TRANSCRIPTION FACTOR WITH C2H2 AND ZN(2)-CYS(6) DNA BINDING DOMAIN (EUROFUNG)"/>
    <property type="match status" value="1"/>
</dbReference>
<keyword evidence="6" id="KW-0539">Nucleus</keyword>
<dbReference type="PROSITE" id="PS00028">
    <property type="entry name" value="ZINC_FINGER_C2H2_1"/>
    <property type="match status" value="2"/>
</dbReference>
<dbReference type="GO" id="GO:0000981">
    <property type="term" value="F:DNA-binding transcription factor activity, RNA polymerase II-specific"/>
    <property type="evidence" value="ECO:0007669"/>
    <property type="project" value="InterPro"/>
</dbReference>
<dbReference type="EMBL" id="BLKC01000042">
    <property type="protein sequence ID" value="GFF40797.1"/>
    <property type="molecule type" value="Genomic_DNA"/>
</dbReference>
<name>A0A8H3P350_9EURO</name>
<dbReference type="SUPFAM" id="SSF57667">
    <property type="entry name" value="beta-beta-alpha zinc fingers"/>
    <property type="match status" value="1"/>
</dbReference>
<keyword evidence="2" id="KW-0862">Zinc</keyword>
<reference evidence="10 11" key="1">
    <citation type="submission" date="2020-01" db="EMBL/GenBank/DDBJ databases">
        <title>Draft genome sequence of Aspergillus udagawae IFM 46972.</title>
        <authorList>
            <person name="Takahashi H."/>
            <person name="Yaguchi T."/>
        </authorList>
    </citation>
    <scope>NUCLEOTIDE SEQUENCE [LARGE SCALE GENOMIC DNA]</scope>
    <source>
        <strain evidence="10 11">IFM 46972</strain>
    </source>
</reference>
<dbReference type="CDD" id="cd12148">
    <property type="entry name" value="fungal_TF_MHR"/>
    <property type="match status" value="1"/>
</dbReference>
<evidence type="ECO:0000313" key="10">
    <source>
        <dbReference type="EMBL" id="GFF40797.1"/>
    </source>
</evidence>
<evidence type="ECO:0000259" key="8">
    <source>
        <dbReference type="PROSITE" id="PS50048"/>
    </source>
</evidence>
<dbReference type="CDD" id="cd00067">
    <property type="entry name" value="GAL4"/>
    <property type="match status" value="1"/>
</dbReference>
<dbReference type="SMART" id="SM00355">
    <property type="entry name" value="ZnF_C2H2"/>
    <property type="match status" value="2"/>
</dbReference>
<dbReference type="Gene3D" id="4.10.240.10">
    <property type="entry name" value="Zn(2)-C6 fungal-type DNA-binding domain"/>
    <property type="match status" value="1"/>
</dbReference>
<dbReference type="GO" id="GO:0008270">
    <property type="term" value="F:zinc ion binding"/>
    <property type="evidence" value="ECO:0007669"/>
    <property type="project" value="UniProtKB-KW"/>
</dbReference>
<feature type="domain" description="C2H2-type" evidence="9">
    <location>
        <begin position="10"/>
        <end position="37"/>
    </location>
</feature>
<evidence type="ECO:0000259" key="9">
    <source>
        <dbReference type="PROSITE" id="PS50157"/>
    </source>
</evidence>
<dbReference type="InterPro" id="IPR001138">
    <property type="entry name" value="Zn2Cys6_DnaBD"/>
</dbReference>
<evidence type="ECO:0000256" key="3">
    <source>
        <dbReference type="ARBA" id="ARBA00023015"/>
    </source>
</evidence>
<dbReference type="SUPFAM" id="SSF57701">
    <property type="entry name" value="Zn2/Cys6 DNA-binding domain"/>
    <property type="match status" value="1"/>
</dbReference>
<evidence type="ECO:0000256" key="5">
    <source>
        <dbReference type="ARBA" id="ARBA00023163"/>
    </source>
</evidence>
<dbReference type="Pfam" id="PF00172">
    <property type="entry name" value="Zn_clus"/>
    <property type="match status" value="1"/>
</dbReference>
<evidence type="ECO:0000256" key="4">
    <source>
        <dbReference type="ARBA" id="ARBA00023125"/>
    </source>
</evidence>
<dbReference type="Pfam" id="PF00096">
    <property type="entry name" value="zf-C2H2"/>
    <property type="match status" value="1"/>
</dbReference>
<dbReference type="SMART" id="SM00066">
    <property type="entry name" value="GAL4"/>
    <property type="match status" value="1"/>
</dbReference>
<protein>
    <submittedName>
        <fullName evidence="10">Uncharacterized protein</fullName>
    </submittedName>
</protein>
<comment type="caution">
    <text evidence="10">The sequence shown here is derived from an EMBL/GenBank/DDBJ whole genome shotgun (WGS) entry which is preliminary data.</text>
</comment>
<dbReference type="InterPro" id="IPR007219">
    <property type="entry name" value="XnlR_reg_dom"/>
</dbReference>
<proteinExistence type="predicted"/>
<evidence type="ECO:0000313" key="11">
    <source>
        <dbReference type="Proteomes" id="UP000465221"/>
    </source>
</evidence>
<dbReference type="GO" id="GO:0003677">
    <property type="term" value="F:DNA binding"/>
    <property type="evidence" value="ECO:0007669"/>
    <property type="project" value="UniProtKB-KW"/>
</dbReference>
<feature type="domain" description="C2H2-type" evidence="9">
    <location>
        <begin position="38"/>
        <end position="66"/>
    </location>
</feature>
<keyword evidence="4" id="KW-0238">DNA-binding</keyword>
<sequence length="798" mass="89910">MPRPRKLLDMRCTTCQTSFNRREHYQRHLRSHTEEKPFSCSYCRQIFSRGDSLARHYTSVHQTDSGEPLAERRRAIKACESCRLSKVRCDGKEPCQRCCNQDRECSYPVSKRTRQSATRTGQLPRGHCLNLPSTQVQAGSEATNTSHSIDIVSPARPQNQRLYEQALVHSPAQAEATYGAIDMIRVPPFFSLDWNDFDEWLNFGFDDDYMGLSAKSTSDAVASASATIAGLYGNIQEPDMDKDAIDPRQYFPASIELDAQLVFPDMTTIPSEDIEKENLALVEQVPDGVPQKVFEMATVLQTKSNYPKFIELRIPPALVLNAWVQLYFEHFHPVFPILHKPTFSPATMNPFLVLTVAAIGAHFSDLEGSQACQRAMHELVRRYTSYTCEQCNRTSRELWITQTILLNQLGLMYSGNRRALELAELVQAVPVTLARRKRLLSNILPRARISALQLPLGQEWQLSIYDEERRRVGFATWLIDFGWKYSFGLNHVMRADELQNCLPQSDDCWDAPGAQQWAQIMEVRNFSTIPSLPVTIANQNWMWAWSQTGTLGKQTILHYLTSIVMNDDADSSSQGCLSEHRLAAAETLKSLLGAEPGEAHTKAAVLHRMLICSGLMIYYSPTLRIKSVCLSVIYRRMDDTSWDILSSQWAQSPFQGRLAVLYGAQVFETIRSNHCGHFLMPASLLRAVLVLWVYSKLCRRHGLLERGCPGPDRDLEPSATLDLGGLETTGTQRWIANGSGCVKLPGIGNLLCRRGARRLLDESIVVMSSLSCWSISSSYVQLLQRIQAIEGQTEGVSS</sequence>
<keyword evidence="7" id="KW-0863">Zinc-finger</keyword>
<gene>
    <name evidence="10" type="ORF">IFM46972_06333</name>
</gene>
<dbReference type="GO" id="GO:0006351">
    <property type="term" value="P:DNA-templated transcription"/>
    <property type="evidence" value="ECO:0007669"/>
    <property type="project" value="InterPro"/>
</dbReference>
<keyword evidence="1" id="KW-0479">Metal-binding</keyword>
<evidence type="ECO:0000256" key="7">
    <source>
        <dbReference type="PROSITE-ProRule" id="PRU00042"/>
    </source>
</evidence>
<dbReference type="InterPro" id="IPR036236">
    <property type="entry name" value="Znf_C2H2_sf"/>
</dbReference>
<evidence type="ECO:0000256" key="1">
    <source>
        <dbReference type="ARBA" id="ARBA00022723"/>
    </source>
</evidence>
<dbReference type="InterPro" id="IPR036864">
    <property type="entry name" value="Zn2-C6_fun-type_DNA-bd_sf"/>
</dbReference>